<feature type="domain" description="Hint" evidence="4">
    <location>
        <begin position="340"/>
        <end position="438"/>
    </location>
</feature>
<dbReference type="CDD" id="cd00081">
    <property type="entry name" value="Hint"/>
    <property type="match status" value="1"/>
</dbReference>
<gene>
    <name evidence="5" type="ORF">BU14_0055s0008</name>
</gene>
<sequence>MTVFFHSLLSTPLRFDRPGRGRLPRRPNGRLTAGGWWSPAAAAAARRHVRSARGARARQGRPGRTVRTRQGAASVRVRADGERRGRRWSTVAARCAAAALLCVATAAGASAAATPAGGGLTVGVLRRTFTLEGTSEVDAWAAGDAPKPVPERVDDDSICERTVAFTAVTVDDGGASAYARDADIELDGLTCGGGAASGVRLADVAAAGGLDALPARLAAPAAVAALAAGGPAANGTVIGTALRSWAAPTPGLTTALGGSTVATRVCNRYPAVGVQLMALSSGRVPSTVGPPAWPRPPGVHLLLVVVRGDRPLRPRFCLYRGGAVGATAPTGGDEARDEARACFPADAAVEVASGATVPMRSLAVGDVVRVAAGDGPAAFSPVYTFSHRQPGGAHPVVSVATAAGPVLTASGGHLVPSARRGLVAAAALAAGDAVDVVVNGTAVCSTVTAVSGGGRRAGLYAPHTLAGTVVVDGVVASCYTTAVRPAVAAALLAPVRWAFGVVGAPAGDAVEGGLAAARWAVAALSWGGV</sequence>
<proteinExistence type="predicted"/>
<dbReference type="GO" id="GO:0016540">
    <property type="term" value="P:protein autoprocessing"/>
    <property type="evidence" value="ECO:0007669"/>
    <property type="project" value="InterPro"/>
</dbReference>
<dbReference type="InterPro" id="IPR001657">
    <property type="entry name" value="Hedgehog"/>
</dbReference>
<dbReference type="Gene3D" id="2.170.16.10">
    <property type="entry name" value="Hedgehog/Intein (Hint) domain"/>
    <property type="match status" value="1"/>
</dbReference>
<keyword evidence="2" id="KW-0732">Signal</keyword>
<dbReference type="PANTHER" id="PTHR11889">
    <property type="entry name" value="HEDGEHOG"/>
    <property type="match status" value="1"/>
</dbReference>
<dbReference type="GO" id="GO:0007267">
    <property type="term" value="P:cell-cell signaling"/>
    <property type="evidence" value="ECO:0007669"/>
    <property type="project" value="InterPro"/>
</dbReference>
<accession>A0A1X6PHK7</accession>
<dbReference type="InterPro" id="IPR050387">
    <property type="entry name" value="Hedgehog_Signaling"/>
</dbReference>
<evidence type="ECO:0000259" key="4">
    <source>
        <dbReference type="SMART" id="SM00306"/>
    </source>
</evidence>
<dbReference type="SMART" id="SM00306">
    <property type="entry name" value="HintN"/>
    <property type="match status" value="1"/>
</dbReference>
<feature type="region of interest" description="Disordered" evidence="3">
    <location>
        <begin position="51"/>
        <end position="73"/>
    </location>
</feature>
<evidence type="ECO:0000313" key="5">
    <source>
        <dbReference type="EMBL" id="OSX80285.1"/>
    </source>
</evidence>
<protein>
    <recommendedName>
        <fullName evidence="4">Hint domain-containing protein</fullName>
    </recommendedName>
</protein>
<dbReference type="InterPro" id="IPR001767">
    <property type="entry name" value="Hedgehog_Hint"/>
</dbReference>
<dbReference type="Proteomes" id="UP000218209">
    <property type="component" value="Unassembled WGS sequence"/>
</dbReference>
<dbReference type="PRINTS" id="PR00632">
    <property type="entry name" value="SONICHHOG"/>
</dbReference>
<name>A0A1X6PHK7_PORUM</name>
<feature type="compositionally biased region" description="Basic residues" evidence="3">
    <location>
        <begin position="51"/>
        <end position="67"/>
    </location>
</feature>
<reference evidence="5 6" key="1">
    <citation type="submission" date="2017-03" db="EMBL/GenBank/DDBJ databases">
        <title>WGS assembly of Porphyra umbilicalis.</title>
        <authorList>
            <person name="Brawley S.H."/>
            <person name="Blouin N.A."/>
            <person name="Ficko-Blean E."/>
            <person name="Wheeler G.L."/>
            <person name="Lohr M."/>
            <person name="Goodson H.V."/>
            <person name="Jenkins J.W."/>
            <person name="Blaby-Haas C.E."/>
            <person name="Helliwell K.E."/>
            <person name="Chan C."/>
            <person name="Marriage T."/>
            <person name="Bhattacharya D."/>
            <person name="Klein A.S."/>
            <person name="Badis Y."/>
            <person name="Brodie J."/>
            <person name="Cao Y."/>
            <person name="Collen J."/>
            <person name="Dittami S.M."/>
            <person name="Gachon C.M."/>
            <person name="Green B.R."/>
            <person name="Karpowicz S."/>
            <person name="Kim J.W."/>
            <person name="Kudahl U."/>
            <person name="Lin S."/>
            <person name="Michel G."/>
            <person name="Mittag M."/>
            <person name="Olson B.J."/>
            <person name="Pangilinan J."/>
            <person name="Peng Y."/>
            <person name="Qiu H."/>
            <person name="Shu S."/>
            <person name="Singer J.T."/>
            <person name="Smith A.G."/>
            <person name="Sprecher B.N."/>
            <person name="Wagner V."/>
            <person name="Wang W."/>
            <person name="Wang Z.-Y."/>
            <person name="Yan J."/>
            <person name="Yarish C."/>
            <person name="Zoeuner-Riek S."/>
            <person name="Zhuang Y."/>
            <person name="Zou Y."/>
            <person name="Lindquist E.A."/>
            <person name="Grimwood J."/>
            <person name="Barry K."/>
            <person name="Rokhsar D.S."/>
            <person name="Schmutz J."/>
            <person name="Stiller J.W."/>
            <person name="Grossman A.R."/>
            <person name="Prochnik S.E."/>
        </authorList>
    </citation>
    <scope>NUCLEOTIDE SEQUENCE [LARGE SCALE GENOMIC DNA]</scope>
    <source>
        <strain evidence="5">4086291</strain>
    </source>
</reference>
<dbReference type="AlphaFoldDB" id="A0A1X6PHK7"/>
<dbReference type="Pfam" id="PF01079">
    <property type="entry name" value="Hint"/>
    <property type="match status" value="1"/>
</dbReference>
<organism evidence="5 6">
    <name type="scientific">Porphyra umbilicalis</name>
    <name type="common">Purple laver</name>
    <name type="synonym">Red alga</name>
    <dbReference type="NCBI Taxonomy" id="2786"/>
    <lineage>
        <taxon>Eukaryota</taxon>
        <taxon>Rhodophyta</taxon>
        <taxon>Bangiophyceae</taxon>
        <taxon>Bangiales</taxon>
        <taxon>Bangiaceae</taxon>
        <taxon>Porphyra</taxon>
    </lineage>
</organism>
<dbReference type="InterPro" id="IPR003587">
    <property type="entry name" value="Hint_dom_N"/>
</dbReference>
<evidence type="ECO:0000256" key="2">
    <source>
        <dbReference type="ARBA" id="ARBA00022729"/>
    </source>
</evidence>
<dbReference type="InterPro" id="IPR036844">
    <property type="entry name" value="Hint_dom_sf"/>
</dbReference>
<dbReference type="PANTHER" id="PTHR11889:SF31">
    <property type="entry name" value="PROTEIN HEDGEHOG"/>
    <property type="match status" value="1"/>
</dbReference>
<evidence type="ECO:0000256" key="1">
    <source>
        <dbReference type="ARBA" id="ARBA00022473"/>
    </source>
</evidence>
<dbReference type="EMBL" id="KV918777">
    <property type="protein sequence ID" value="OSX80285.1"/>
    <property type="molecule type" value="Genomic_DNA"/>
</dbReference>
<keyword evidence="6" id="KW-1185">Reference proteome</keyword>
<keyword evidence="1" id="KW-0217">Developmental protein</keyword>
<dbReference type="SUPFAM" id="SSF51294">
    <property type="entry name" value="Hedgehog/intein (Hint) domain"/>
    <property type="match status" value="1"/>
</dbReference>
<evidence type="ECO:0000313" key="6">
    <source>
        <dbReference type="Proteomes" id="UP000218209"/>
    </source>
</evidence>
<dbReference type="OrthoDB" id="5212at2759"/>
<evidence type="ECO:0000256" key="3">
    <source>
        <dbReference type="SAM" id="MobiDB-lite"/>
    </source>
</evidence>